<keyword evidence="1" id="KW-0472">Membrane</keyword>
<evidence type="ECO:0000313" key="2">
    <source>
        <dbReference type="EMBL" id="OYX03249.1"/>
    </source>
</evidence>
<dbReference type="AlphaFoldDB" id="A0A258D678"/>
<accession>A0A258D678</accession>
<keyword evidence="1" id="KW-0812">Transmembrane</keyword>
<dbReference type="Proteomes" id="UP000215616">
    <property type="component" value="Unassembled WGS sequence"/>
</dbReference>
<evidence type="ECO:0000256" key="1">
    <source>
        <dbReference type="SAM" id="Phobius"/>
    </source>
</evidence>
<organism evidence="2 3">
    <name type="scientific">Caulobacter vibrioides</name>
    <name type="common">Caulobacter crescentus</name>
    <dbReference type="NCBI Taxonomy" id="155892"/>
    <lineage>
        <taxon>Bacteria</taxon>
        <taxon>Pseudomonadati</taxon>
        <taxon>Pseudomonadota</taxon>
        <taxon>Alphaproteobacteria</taxon>
        <taxon>Caulobacterales</taxon>
        <taxon>Caulobacteraceae</taxon>
        <taxon>Caulobacter</taxon>
    </lineage>
</organism>
<protein>
    <recommendedName>
        <fullName evidence="4">DUF3147 family protein</fullName>
    </recommendedName>
</protein>
<feature type="transmembrane region" description="Helical" evidence="1">
    <location>
        <begin position="59"/>
        <end position="81"/>
    </location>
</feature>
<sequence>MVYFIMKCAISGILIGAASTIARRYPGVGAMIASLPLVSVLGMMWLWRDKPDPTNMAAHAQATFWYVLPSLPMFLLIPMLLRRGLGFWSVT</sequence>
<gene>
    <name evidence="2" type="ORF">B7Z12_10500</name>
</gene>
<dbReference type="NCBIfam" id="NF006749">
    <property type="entry name" value="PRK09272.1-2"/>
    <property type="match status" value="1"/>
</dbReference>
<proteinExistence type="predicted"/>
<dbReference type="EMBL" id="NCDQ01000151">
    <property type="protein sequence ID" value="OYX03249.1"/>
    <property type="molecule type" value="Genomic_DNA"/>
</dbReference>
<reference evidence="2 3" key="1">
    <citation type="submission" date="2017-03" db="EMBL/GenBank/DDBJ databases">
        <title>Lifting the veil on microbial sulfur biogeochemistry in mining wastewaters.</title>
        <authorList>
            <person name="Kantor R.S."/>
            <person name="Colenbrander Nelson T."/>
            <person name="Marshall S."/>
            <person name="Bennett D."/>
            <person name="Apte S."/>
            <person name="Camacho D."/>
            <person name="Thomas B.C."/>
            <person name="Warren L.A."/>
            <person name="Banfield J.F."/>
        </authorList>
    </citation>
    <scope>NUCLEOTIDE SEQUENCE [LARGE SCALE GENOMIC DNA]</scope>
    <source>
        <strain evidence="2">32-67-7</strain>
    </source>
</reference>
<evidence type="ECO:0000313" key="3">
    <source>
        <dbReference type="Proteomes" id="UP000215616"/>
    </source>
</evidence>
<keyword evidence="1" id="KW-1133">Transmembrane helix</keyword>
<name>A0A258D678_CAUVI</name>
<evidence type="ECO:0008006" key="4">
    <source>
        <dbReference type="Google" id="ProtNLM"/>
    </source>
</evidence>
<feature type="transmembrane region" description="Helical" evidence="1">
    <location>
        <begin position="29"/>
        <end position="47"/>
    </location>
</feature>
<comment type="caution">
    <text evidence="2">The sequence shown here is derived from an EMBL/GenBank/DDBJ whole genome shotgun (WGS) entry which is preliminary data.</text>
</comment>
<dbReference type="InterPro" id="IPR058117">
    <property type="entry name" value="BV97_02767-like"/>
</dbReference>